<name>A0A3M7Q8U8_BRAPC</name>
<keyword evidence="2" id="KW-1185">Reference proteome</keyword>
<evidence type="ECO:0000313" key="2">
    <source>
        <dbReference type="Proteomes" id="UP000276133"/>
    </source>
</evidence>
<gene>
    <name evidence="1" type="ORF">BpHYR1_044102</name>
</gene>
<evidence type="ECO:0000313" key="1">
    <source>
        <dbReference type="EMBL" id="RNA07820.1"/>
    </source>
</evidence>
<comment type="caution">
    <text evidence="1">The sequence shown here is derived from an EMBL/GenBank/DDBJ whole genome shotgun (WGS) entry which is preliminary data.</text>
</comment>
<dbReference type="Proteomes" id="UP000276133">
    <property type="component" value="Unassembled WGS sequence"/>
</dbReference>
<organism evidence="1 2">
    <name type="scientific">Brachionus plicatilis</name>
    <name type="common">Marine rotifer</name>
    <name type="synonym">Brachionus muelleri</name>
    <dbReference type="NCBI Taxonomy" id="10195"/>
    <lineage>
        <taxon>Eukaryota</taxon>
        <taxon>Metazoa</taxon>
        <taxon>Spiralia</taxon>
        <taxon>Gnathifera</taxon>
        <taxon>Rotifera</taxon>
        <taxon>Eurotatoria</taxon>
        <taxon>Monogononta</taxon>
        <taxon>Pseudotrocha</taxon>
        <taxon>Ploima</taxon>
        <taxon>Brachionidae</taxon>
        <taxon>Brachionus</taxon>
    </lineage>
</organism>
<dbReference type="EMBL" id="REGN01006937">
    <property type="protein sequence ID" value="RNA07820.1"/>
    <property type="molecule type" value="Genomic_DNA"/>
</dbReference>
<proteinExistence type="predicted"/>
<accession>A0A3M7Q8U8</accession>
<reference evidence="1 2" key="1">
    <citation type="journal article" date="2018" name="Sci. Rep.">
        <title>Genomic signatures of local adaptation to the degree of environmental predictability in rotifers.</title>
        <authorList>
            <person name="Franch-Gras L."/>
            <person name="Hahn C."/>
            <person name="Garcia-Roger E.M."/>
            <person name="Carmona M.J."/>
            <person name="Serra M."/>
            <person name="Gomez A."/>
        </authorList>
    </citation>
    <scope>NUCLEOTIDE SEQUENCE [LARGE SCALE GENOMIC DNA]</scope>
    <source>
        <strain evidence="1">HYR1</strain>
    </source>
</reference>
<dbReference type="AlphaFoldDB" id="A0A3M7Q8U8"/>
<sequence>MFTGKVELLNFLALKSKLFSSISPDKSMLPDSLTARIDCTSAQARIESLEYELRTHEKAPMRPQVCVHLDHFYPLAVDGVLGAEGRGRDKCGCGYFIAGLFGKGRTSGQIFHERIVALDRTWHFVIRYEPIEGPLGLWAYSEHYWRVIAGLACLAAVYHNIQSIFHQISIDITYNKQRIDRL</sequence>
<protein>
    <submittedName>
        <fullName evidence="1">Uncharacterized protein</fullName>
    </submittedName>
</protein>